<dbReference type="OrthoDB" id="10021397at2759"/>
<dbReference type="RefSeq" id="XP_056584194.1">
    <property type="nucleotide sequence ID" value="XM_056720059.1"/>
</dbReference>
<reference evidence="4" key="1">
    <citation type="submission" date="2022-12" db="EMBL/GenBank/DDBJ databases">
        <authorList>
            <person name="Petersen C."/>
        </authorList>
    </citation>
    <scope>NUCLEOTIDE SEQUENCE</scope>
    <source>
        <strain evidence="4">IBT 3081</strain>
    </source>
</reference>
<accession>A0A9W9SXA7</accession>
<evidence type="ECO:0000313" key="4">
    <source>
        <dbReference type="EMBL" id="KAJ5384418.1"/>
    </source>
</evidence>
<sequence>MAIATLCFLQMLSSSIALIIGQTVFHNRLLENLRSSAPSVDSLVGEGATLLWDRVPSELLESVLRVYRKTVMQTFYVGVAMCALSLLGSASIQGKQVPDRKDAGEEEAPDSDTPVPPTIEEKAHAPPVAEV</sequence>
<reference evidence="4" key="2">
    <citation type="journal article" date="2023" name="IMA Fungus">
        <title>Comparative genomic study of the Penicillium genus elucidates a diverse pangenome and 15 lateral gene transfer events.</title>
        <authorList>
            <person name="Petersen C."/>
            <person name="Sorensen T."/>
            <person name="Nielsen M.R."/>
            <person name="Sondergaard T.E."/>
            <person name="Sorensen J.L."/>
            <person name="Fitzpatrick D.A."/>
            <person name="Frisvad J.C."/>
            <person name="Nielsen K.L."/>
        </authorList>
    </citation>
    <scope>NUCLEOTIDE SEQUENCE</scope>
    <source>
        <strain evidence="4">IBT 3081</strain>
    </source>
</reference>
<evidence type="ECO:0000256" key="2">
    <source>
        <dbReference type="SAM" id="Phobius"/>
    </source>
</evidence>
<dbReference type="EMBL" id="JAPZBT010000001">
    <property type="protein sequence ID" value="KAJ5384418.1"/>
    <property type="molecule type" value="Genomic_DNA"/>
</dbReference>
<protein>
    <submittedName>
        <fullName evidence="4">Efflux pump antibiotic resistance protein</fullName>
    </submittedName>
</protein>
<gene>
    <name evidence="4" type="ORF">N7517_002329</name>
</gene>
<dbReference type="Proteomes" id="UP001147752">
    <property type="component" value="Unassembled WGS sequence"/>
</dbReference>
<feature type="region of interest" description="Disordered" evidence="1">
    <location>
        <begin position="95"/>
        <end position="131"/>
    </location>
</feature>
<name>A0A9W9SXA7_9EURO</name>
<comment type="caution">
    <text evidence="4">The sequence shown here is derived from an EMBL/GenBank/DDBJ whole genome shotgun (WGS) entry which is preliminary data.</text>
</comment>
<evidence type="ECO:0000256" key="3">
    <source>
        <dbReference type="SAM" id="SignalP"/>
    </source>
</evidence>
<feature type="transmembrane region" description="Helical" evidence="2">
    <location>
        <begin position="74"/>
        <end position="92"/>
    </location>
</feature>
<dbReference type="GeneID" id="81459242"/>
<proteinExistence type="predicted"/>
<feature type="chain" id="PRO_5040825507" evidence="3">
    <location>
        <begin position="18"/>
        <end position="131"/>
    </location>
</feature>
<organism evidence="4 5">
    <name type="scientific">Penicillium concentricum</name>
    <dbReference type="NCBI Taxonomy" id="293559"/>
    <lineage>
        <taxon>Eukaryota</taxon>
        <taxon>Fungi</taxon>
        <taxon>Dikarya</taxon>
        <taxon>Ascomycota</taxon>
        <taxon>Pezizomycotina</taxon>
        <taxon>Eurotiomycetes</taxon>
        <taxon>Eurotiomycetidae</taxon>
        <taxon>Eurotiales</taxon>
        <taxon>Aspergillaceae</taxon>
        <taxon>Penicillium</taxon>
    </lineage>
</organism>
<keyword evidence="3" id="KW-0732">Signal</keyword>
<keyword evidence="2" id="KW-0472">Membrane</keyword>
<evidence type="ECO:0000313" key="5">
    <source>
        <dbReference type="Proteomes" id="UP001147752"/>
    </source>
</evidence>
<keyword evidence="2" id="KW-1133">Transmembrane helix</keyword>
<evidence type="ECO:0000256" key="1">
    <source>
        <dbReference type="SAM" id="MobiDB-lite"/>
    </source>
</evidence>
<dbReference type="AlphaFoldDB" id="A0A9W9SXA7"/>
<keyword evidence="5" id="KW-1185">Reference proteome</keyword>
<feature type="signal peptide" evidence="3">
    <location>
        <begin position="1"/>
        <end position="17"/>
    </location>
</feature>
<keyword evidence="2" id="KW-0812">Transmembrane</keyword>